<accession>A0A382TFH3</accession>
<reference evidence="1" key="1">
    <citation type="submission" date="2018-05" db="EMBL/GenBank/DDBJ databases">
        <authorList>
            <person name="Lanie J.A."/>
            <person name="Ng W.-L."/>
            <person name="Kazmierczak K.M."/>
            <person name="Andrzejewski T.M."/>
            <person name="Davidsen T.M."/>
            <person name="Wayne K.J."/>
            <person name="Tettelin H."/>
            <person name="Glass J.I."/>
            <person name="Rusch D."/>
            <person name="Podicherti R."/>
            <person name="Tsui H.-C.T."/>
            <person name="Winkler M.E."/>
        </authorList>
    </citation>
    <scope>NUCLEOTIDE SEQUENCE</scope>
</reference>
<proteinExistence type="predicted"/>
<protein>
    <submittedName>
        <fullName evidence="1">Uncharacterized protein</fullName>
    </submittedName>
</protein>
<sequence length="79" mass="8580">MARDDGEAVYERECCSVDLEGSWNVQSVGSQGNTCSGSFLQEIFVKSQAFRIGYATPSTPDDDCVMVPLPLWSPTVSRG</sequence>
<name>A0A382TFH3_9ZZZZ</name>
<dbReference type="EMBL" id="UINC01136020">
    <property type="protein sequence ID" value="SVD20522.1"/>
    <property type="molecule type" value="Genomic_DNA"/>
</dbReference>
<dbReference type="AlphaFoldDB" id="A0A382TFH3"/>
<evidence type="ECO:0000313" key="1">
    <source>
        <dbReference type="EMBL" id="SVD20522.1"/>
    </source>
</evidence>
<organism evidence="1">
    <name type="scientific">marine metagenome</name>
    <dbReference type="NCBI Taxonomy" id="408172"/>
    <lineage>
        <taxon>unclassified sequences</taxon>
        <taxon>metagenomes</taxon>
        <taxon>ecological metagenomes</taxon>
    </lineage>
</organism>
<gene>
    <name evidence="1" type="ORF">METZ01_LOCUS373376</name>
</gene>